<comment type="caution">
    <text evidence="3">The sequence shown here is derived from an EMBL/GenBank/DDBJ whole genome shotgun (WGS) entry which is preliminary data.</text>
</comment>
<keyword evidence="2" id="KW-0812">Transmembrane</keyword>
<accession>A0A812Z2F1</accession>
<dbReference type="AlphaFoldDB" id="A0A812Z2F1"/>
<evidence type="ECO:0000313" key="4">
    <source>
        <dbReference type="Proteomes" id="UP000601435"/>
    </source>
</evidence>
<feature type="transmembrane region" description="Helical" evidence="2">
    <location>
        <begin position="160"/>
        <end position="186"/>
    </location>
</feature>
<gene>
    <name evidence="3" type="ORF">SNEC2469_LOCUS23876</name>
</gene>
<sequence length="218" mass="22839">MPGSQLHSATTGHELPSCSRQHARQQCTATRHKFLQHVTSLAVMPGERLPSEPVAASERITNLLTVVDDALRAAIQPQATGNTVANPLGAVAAPAAVLLSVMAGTVLGAVSYRRSARRLTRVLAPEVSSPVPQAGKPPVTGVPTPTRAPRATDFLSKGEIVYLFAVPGLFALSLAGLLGMLGHWALGARSVEEAVRRLKWLLGNGSRPATLEPPSSSE</sequence>
<keyword evidence="2" id="KW-1133">Transmembrane helix</keyword>
<protein>
    <submittedName>
        <fullName evidence="3">Uncharacterized protein</fullName>
    </submittedName>
</protein>
<keyword evidence="2" id="KW-0472">Membrane</keyword>
<keyword evidence="4" id="KW-1185">Reference proteome</keyword>
<evidence type="ECO:0000256" key="2">
    <source>
        <dbReference type="SAM" id="Phobius"/>
    </source>
</evidence>
<name>A0A812Z2F1_9DINO</name>
<feature type="region of interest" description="Disordered" evidence="1">
    <location>
        <begin position="1"/>
        <end position="24"/>
    </location>
</feature>
<evidence type="ECO:0000256" key="1">
    <source>
        <dbReference type="SAM" id="MobiDB-lite"/>
    </source>
</evidence>
<organism evidence="3 4">
    <name type="scientific">Symbiodinium necroappetens</name>
    <dbReference type="NCBI Taxonomy" id="1628268"/>
    <lineage>
        <taxon>Eukaryota</taxon>
        <taxon>Sar</taxon>
        <taxon>Alveolata</taxon>
        <taxon>Dinophyceae</taxon>
        <taxon>Suessiales</taxon>
        <taxon>Symbiodiniaceae</taxon>
        <taxon>Symbiodinium</taxon>
    </lineage>
</organism>
<evidence type="ECO:0000313" key="3">
    <source>
        <dbReference type="EMBL" id="CAE7807155.1"/>
    </source>
</evidence>
<feature type="compositionally biased region" description="Polar residues" evidence="1">
    <location>
        <begin position="1"/>
        <end position="11"/>
    </location>
</feature>
<proteinExistence type="predicted"/>
<dbReference type="Proteomes" id="UP000601435">
    <property type="component" value="Unassembled WGS sequence"/>
</dbReference>
<feature type="transmembrane region" description="Helical" evidence="2">
    <location>
        <begin position="91"/>
        <end position="112"/>
    </location>
</feature>
<dbReference type="EMBL" id="CAJNJA010045141">
    <property type="protein sequence ID" value="CAE7807155.1"/>
    <property type="molecule type" value="Genomic_DNA"/>
</dbReference>
<reference evidence="3" key="1">
    <citation type="submission" date="2021-02" db="EMBL/GenBank/DDBJ databases">
        <authorList>
            <person name="Dougan E. K."/>
            <person name="Rhodes N."/>
            <person name="Thang M."/>
            <person name="Chan C."/>
        </authorList>
    </citation>
    <scope>NUCLEOTIDE SEQUENCE</scope>
</reference>
<dbReference type="OrthoDB" id="446317at2759"/>